<dbReference type="PANTHER" id="PTHR43065">
    <property type="entry name" value="SENSOR HISTIDINE KINASE"/>
    <property type="match status" value="1"/>
</dbReference>
<dbReference type="PROSITE" id="PS50109">
    <property type="entry name" value="HIS_KIN"/>
    <property type="match status" value="1"/>
</dbReference>
<evidence type="ECO:0000256" key="2">
    <source>
        <dbReference type="ARBA" id="ARBA00012438"/>
    </source>
</evidence>
<dbReference type="Gene3D" id="3.30.565.10">
    <property type="entry name" value="Histidine kinase-like ATPase, C-terminal domain"/>
    <property type="match status" value="1"/>
</dbReference>
<feature type="transmembrane region" description="Helical" evidence="8">
    <location>
        <begin position="36"/>
        <end position="53"/>
    </location>
</feature>
<sequence length="431" mass="49104">MFKQASIIHRSRRQRILIAAVCIALASQVSFQVYTPGFIIALSALLLPIFLYFNADLNPLLLSGMIAIASPIFRGILLFIGHASQTETILHFVVTDMAFYLCYGGLYYLLYWRRTQRNNSSFFLTIVLCDYLSNLLEVSLLTDFHNYSYHLFQLLFVAALVRSLFSCLLAFAYHYFTLLMRKESHEQRYYHFIWVASSVKSDVYFMQKSLGGIERVMKNAYLLNQKLEDLDVPQEYRDMALAVARDVHEIKKDYRNVTLELGEYFGSNQDAPMQLSDILKVTTTYIQAAIKHHHPNVVIEVHNQVDLLIPKHYYVVTILSNLIFNSVDALPKDKLNGCIQVTVTSAGADILLTVSDNGQGMDDRTQSMIFQPGFSTKFNATTGNIYRGIGLSHVKIIAQEQFDGDITVDSQLGRGTDFQVRLNKAHLLQEE</sequence>
<keyword evidence="3" id="KW-0808">Transferase</keyword>
<evidence type="ECO:0000256" key="8">
    <source>
        <dbReference type="SAM" id="Phobius"/>
    </source>
</evidence>
<keyword evidence="8" id="KW-0472">Membrane</keyword>
<dbReference type="GO" id="GO:0005524">
    <property type="term" value="F:ATP binding"/>
    <property type="evidence" value="ECO:0007669"/>
    <property type="project" value="UniProtKB-KW"/>
</dbReference>
<feature type="transmembrane region" description="Helical" evidence="8">
    <location>
        <begin position="60"/>
        <end position="83"/>
    </location>
</feature>
<gene>
    <name evidence="10" type="ORF">FD30_GL001798</name>
</gene>
<dbReference type="GO" id="GO:0000160">
    <property type="term" value="P:phosphorelay signal transduction system"/>
    <property type="evidence" value="ECO:0007669"/>
    <property type="project" value="UniProtKB-KW"/>
</dbReference>
<dbReference type="GeneID" id="84783672"/>
<dbReference type="InterPro" id="IPR036890">
    <property type="entry name" value="HATPase_C_sf"/>
</dbReference>
<dbReference type="Pfam" id="PF02518">
    <property type="entry name" value="HATPase_c"/>
    <property type="match status" value="1"/>
</dbReference>
<dbReference type="RefSeq" id="WP_056944253.1">
    <property type="nucleotide sequence ID" value="NZ_AZDT01000030.1"/>
</dbReference>
<dbReference type="InterPro" id="IPR003594">
    <property type="entry name" value="HATPase_dom"/>
</dbReference>
<dbReference type="PANTHER" id="PTHR43065:SF46">
    <property type="entry name" value="C4-DICARBOXYLATE TRANSPORT SENSOR PROTEIN DCTB"/>
    <property type="match status" value="1"/>
</dbReference>
<comment type="catalytic activity">
    <reaction evidence="1">
        <text>ATP + protein L-histidine = ADP + protein N-phospho-L-histidine.</text>
        <dbReference type="EC" id="2.7.13.3"/>
    </reaction>
</comment>
<evidence type="ECO:0000259" key="9">
    <source>
        <dbReference type="PROSITE" id="PS50109"/>
    </source>
</evidence>
<evidence type="ECO:0000313" key="10">
    <source>
        <dbReference type="EMBL" id="KRK75762.1"/>
    </source>
</evidence>
<dbReference type="EMBL" id="AZDT01000030">
    <property type="protein sequence ID" value="KRK75762.1"/>
    <property type="molecule type" value="Genomic_DNA"/>
</dbReference>
<organism evidence="10 11">
    <name type="scientific">Levilactobacillus namurensis DSM 19117</name>
    <dbReference type="NCBI Taxonomy" id="1423773"/>
    <lineage>
        <taxon>Bacteria</taxon>
        <taxon>Bacillati</taxon>
        <taxon>Bacillota</taxon>
        <taxon>Bacilli</taxon>
        <taxon>Lactobacillales</taxon>
        <taxon>Lactobacillaceae</taxon>
        <taxon>Levilactobacillus</taxon>
    </lineage>
</organism>
<reference evidence="10 11" key="1">
    <citation type="journal article" date="2015" name="Genome Announc.">
        <title>Expanding the biotechnology potential of lactobacilli through comparative genomics of 213 strains and associated genera.</title>
        <authorList>
            <person name="Sun Z."/>
            <person name="Harris H.M."/>
            <person name="McCann A."/>
            <person name="Guo C."/>
            <person name="Argimon S."/>
            <person name="Zhang W."/>
            <person name="Yang X."/>
            <person name="Jeffery I.B."/>
            <person name="Cooney J.C."/>
            <person name="Kagawa T.F."/>
            <person name="Liu W."/>
            <person name="Song Y."/>
            <person name="Salvetti E."/>
            <person name="Wrobel A."/>
            <person name="Rasinkangas P."/>
            <person name="Parkhill J."/>
            <person name="Rea M.C."/>
            <person name="O'Sullivan O."/>
            <person name="Ritari J."/>
            <person name="Douillard F.P."/>
            <person name="Paul Ross R."/>
            <person name="Yang R."/>
            <person name="Briner A.E."/>
            <person name="Felis G.E."/>
            <person name="de Vos W.M."/>
            <person name="Barrangou R."/>
            <person name="Klaenhammer T.R."/>
            <person name="Caufield P.W."/>
            <person name="Cui Y."/>
            <person name="Zhang H."/>
            <person name="O'Toole P.W."/>
        </authorList>
    </citation>
    <scope>NUCLEOTIDE SEQUENCE [LARGE SCALE GENOMIC DNA]</scope>
    <source>
        <strain evidence="10 11">DSM 19117</strain>
    </source>
</reference>
<keyword evidence="5 10" id="KW-0418">Kinase</keyword>
<evidence type="ECO:0000256" key="3">
    <source>
        <dbReference type="ARBA" id="ARBA00022679"/>
    </source>
</evidence>
<dbReference type="SMART" id="SM00387">
    <property type="entry name" value="HATPase_c"/>
    <property type="match status" value="1"/>
</dbReference>
<feature type="transmembrane region" description="Helical" evidence="8">
    <location>
        <begin position="122"/>
        <end position="142"/>
    </location>
</feature>
<evidence type="ECO:0000256" key="7">
    <source>
        <dbReference type="ARBA" id="ARBA00023012"/>
    </source>
</evidence>
<feature type="transmembrane region" description="Helical" evidence="8">
    <location>
        <begin position="154"/>
        <end position="176"/>
    </location>
</feature>
<keyword evidence="4" id="KW-0547">Nucleotide-binding</keyword>
<dbReference type="InterPro" id="IPR004358">
    <property type="entry name" value="Sig_transdc_His_kin-like_C"/>
</dbReference>
<dbReference type="InterPro" id="IPR005467">
    <property type="entry name" value="His_kinase_dom"/>
</dbReference>
<proteinExistence type="predicted"/>
<evidence type="ECO:0000256" key="5">
    <source>
        <dbReference type="ARBA" id="ARBA00022777"/>
    </source>
</evidence>
<dbReference type="AlphaFoldDB" id="A0A0R1K770"/>
<dbReference type="Proteomes" id="UP000051162">
    <property type="component" value="Unassembled WGS sequence"/>
</dbReference>
<protein>
    <recommendedName>
        <fullName evidence="2">histidine kinase</fullName>
        <ecNumber evidence="2">2.7.13.3</ecNumber>
    </recommendedName>
</protein>
<keyword evidence="6" id="KW-0067">ATP-binding</keyword>
<evidence type="ECO:0000313" key="11">
    <source>
        <dbReference type="Proteomes" id="UP000051162"/>
    </source>
</evidence>
<evidence type="ECO:0000256" key="6">
    <source>
        <dbReference type="ARBA" id="ARBA00022840"/>
    </source>
</evidence>
<feature type="transmembrane region" description="Helical" evidence="8">
    <location>
        <begin position="89"/>
        <end position="110"/>
    </location>
</feature>
<accession>A0A0R1K770</accession>
<dbReference type="OrthoDB" id="9792686at2"/>
<comment type="caution">
    <text evidence="10">The sequence shown here is derived from an EMBL/GenBank/DDBJ whole genome shotgun (WGS) entry which is preliminary data.</text>
</comment>
<evidence type="ECO:0000256" key="4">
    <source>
        <dbReference type="ARBA" id="ARBA00022741"/>
    </source>
</evidence>
<dbReference type="SUPFAM" id="SSF55874">
    <property type="entry name" value="ATPase domain of HSP90 chaperone/DNA topoisomerase II/histidine kinase"/>
    <property type="match status" value="1"/>
</dbReference>
<dbReference type="EC" id="2.7.13.3" evidence="2"/>
<feature type="domain" description="Histidine kinase" evidence="9">
    <location>
        <begin position="318"/>
        <end position="426"/>
    </location>
</feature>
<evidence type="ECO:0000256" key="1">
    <source>
        <dbReference type="ARBA" id="ARBA00000085"/>
    </source>
</evidence>
<keyword evidence="7" id="KW-0902">Two-component regulatory system</keyword>
<dbReference type="PRINTS" id="PR00344">
    <property type="entry name" value="BCTRLSENSOR"/>
</dbReference>
<dbReference type="STRING" id="1423773.FD30_GL001798"/>
<dbReference type="PATRIC" id="fig|1423773.3.peg.1843"/>
<dbReference type="GO" id="GO:0004673">
    <property type="term" value="F:protein histidine kinase activity"/>
    <property type="evidence" value="ECO:0007669"/>
    <property type="project" value="UniProtKB-EC"/>
</dbReference>
<keyword evidence="11" id="KW-1185">Reference proteome</keyword>
<keyword evidence="8" id="KW-1133">Transmembrane helix</keyword>
<keyword evidence="8" id="KW-0812">Transmembrane</keyword>
<name>A0A0R1K770_9LACO</name>